<name>A0A1C2DCA5_9HYPH</name>
<protein>
    <recommendedName>
        <fullName evidence="3">DUF2188 domain-containing protein</fullName>
    </recommendedName>
</protein>
<dbReference type="RefSeq" id="WP_024926046.1">
    <property type="nucleotide sequence ID" value="NZ_MDEO01000036.1"/>
</dbReference>
<gene>
    <name evidence="1" type="ORF">QV13_22375</name>
</gene>
<dbReference type="STRING" id="1566387.QV13_22375"/>
<evidence type="ECO:0008006" key="3">
    <source>
        <dbReference type="Google" id="ProtNLM"/>
    </source>
</evidence>
<proteinExistence type="predicted"/>
<dbReference type="AlphaFoldDB" id="A0A1C2DCA5"/>
<evidence type="ECO:0000313" key="2">
    <source>
        <dbReference type="Proteomes" id="UP000094412"/>
    </source>
</evidence>
<evidence type="ECO:0000313" key="1">
    <source>
        <dbReference type="EMBL" id="OCX12390.1"/>
    </source>
</evidence>
<organism evidence="1 2">
    <name type="scientific">Mesorhizobium hungaricum</name>
    <dbReference type="NCBI Taxonomy" id="1566387"/>
    <lineage>
        <taxon>Bacteria</taxon>
        <taxon>Pseudomonadati</taxon>
        <taxon>Pseudomonadota</taxon>
        <taxon>Alphaproteobacteria</taxon>
        <taxon>Hyphomicrobiales</taxon>
        <taxon>Phyllobacteriaceae</taxon>
        <taxon>Mesorhizobium</taxon>
    </lineage>
</organism>
<accession>A0A1C2DCA5</accession>
<sequence>MRNSLISEPPSTSHRFLVGRDHEGRWIARDERGSTGGVFADKASAIHFAETESDHRAGCVSLAPDDARLSLFN</sequence>
<comment type="caution">
    <text evidence="1">The sequence shown here is derived from an EMBL/GenBank/DDBJ whole genome shotgun (WGS) entry which is preliminary data.</text>
</comment>
<dbReference type="Proteomes" id="UP000094412">
    <property type="component" value="Unassembled WGS sequence"/>
</dbReference>
<keyword evidence="2" id="KW-1185">Reference proteome</keyword>
<reference evidence="1 2" key="1">
    <citation type="submission" date="2016-08" db="EMBL/GenBank/DDBJ databases">
        <title>Whole genome sequence of Mesorhizobium sp. strain UASWS1009 isolated from industrial sewage.</title>
        <authorList>
            <person name="Crovadore J."/>
            <person name="Calmin G."/>
            <person name="Chablais R."/>
            <person name="Cochard B."/>
            <person name="Lefort F."/>
        </authorList>
    </citation>
    <scope>NUCLEOTIDE SEQUENCE [LARGE SCALE GENOMIC DNA]</scope>
    <source>
        <strain evidence="1 2">UASWS1009</strain>
    </source>
</reference>
<dbReference type="EMBL" id="MDEO01000036">
    <property type="protein sequence ID" value="OCX12390.1"/>
    <property type="molecule type" value="Genomic_DNA"/>
</dbReference>
<dbReference type="OrthoDB" id="8454620at2"/>